<evidence type="ECO:0000313" key="2">
    <source>
        <dbReference type="EMBL" id="GGC60251.1"/>
    </source>
</evidence>
<organism evidence="2 3">
    <name type="scientific">Chelatococcus reniformis</name>
    <dbReference type="NCBI Taxonomy" id="1494448"/>
    <lineage>
        <taxon>Bacteria</taxon>
        <taxon>Pseudomonadati</taxon>
        <taxon>Pseudomonadota</taxon>
        <taxon>Alphaproteobacteria</taxon>
        <taxon>Hyphomicrobiales</taxon>
        <taxon>Chelatococcaceae</taxon>
        <taxon>Chelatococcus</taxon>
    </lineage>
</organism>
<dbReference type="InterPro" id="IPR016032">
    <property type="entry name" value="Sig_transdc_resp-reg_C-effctor"/>
</dbReference>
<dbReference type="SUPFAM" id="SSF46894">
    <property type="entry name" value="C-terminal effector domain of the bipartite response regulators"/>
    <property type="match status" value="1"/>
</dbReference>
<comment type="caution">
    <text evidence="2">The sequence shown here is derived from an EMBL/GenBank/DDBJ whole genome shotgun (WGS) entry which is preliminary data.</text>
</comment>
<dbReference type="GO" id="GO:0006355">
    <property type="term" value="P:regulation of DNA-templated transcription"/>
    <property type="evidence" value="ECO:0007669"/>
    <property type="project" value="InterPro"/>
</dbReference>
<evidence type="ECO:0000313" key="3">
    <source>
        <dbReference type="Proteomes" id="UP000637002"/>
    </source>
</evidence>
<dbReference type="CDD" id="cd06170">
    <property type="entry name" value="LuxR_C_like"/>
    <property type="match status" value="1"/>
</dbReference>
<gene>
    <name evidence="2" type="ORF">GCM10010994_18630</name>
</gene>
<dbReference type="InterPro" id="IPR051015">
    <property type="entry name" value="EvgA-like"/>
</dbReference>
<dbReference type="AlphaFoldDB" id="A0A916U6A5"/>
<dbReference type="InterPro" id="IPR000792">
    <property type="entry name" value="Tscrpt_reg_LuxR_C"/>
</dbReference>
<protein>
    <submittedName>
        <fullName evidence="2">DNA-binding response regulator</fullName>
    </submittedName>
</protein>
<dbReference type="PANTHER" id="PTHR45566">
    <property type="entry name" value="HTH-TYPE TRANSCRIPTIONAL REGULATOR YHJB-RELATED"/>
    <property type="match status" value="1"/>
</dbReference>
<accession>A0A916U6A5</accession>
<dbReference type="Proteomes" id="UP000637002">
    <property type="component" value="Unassembled WGS sequence"/>
</dbReference>
<dbReference type="PROSITE" id="PS50043">
    <property type="entry name" value="HTH_LUXR_2"/>
    <property type="match status" value="1"/>
</dbReference>
<keyword evidence="3" id="KW-1185">Reference proteome</keyword>
<dbReference type="EMBL" id="BMGG01000003">
    <property type="protein sequence ID" value="GGC60251.1"/>
    <property type="molecule type" value="Genomic_DNA"/>
</dbReference>
<dbReference type="Pfam" id="PF00196">
    <property type="entry name" value="GerE"/>
    <property type="match status" value="1"/>
</dbReference>
<name>A0A916U6A5_9HYPH</name>
<proteinExistence type="predicted"/>
<feature type="domain" description="HTH luxR-type" evidence="1">
    <location>
        <begin position="162"/>
        <end position="227"/>
    </location>
</feature>
<reference evidence="2" key="1">
    <citation type="journal article" date="2014" name="Int. J. Syst. Evol. Microbiol.">
        <title>Complete genome sequence of Corynebacterium casei LMG S-19264T (=DSM 44701T), isolated from a smear-ripened cheese.</title>
        <authorList>
            <consortium name="US DOE Joint Genome Institute (JGI-PGF)"/>
            <person name="Walter F."/>
            <person name="Albersmeier A."/>
            <person name="Kalinowski J."/>
            <person name="Ruckert C."/>
        </authorList>
    </citation>
    <scope>NUCLEOTIDE SEQUENCE</scope>
    <source>
        <strain evidence="2">CGMCC 1.12919</strain>
    </source>
</reference>
<dbReference type="Gene3D" id="3.40.50.2300">
    <property type="match status" value="1"/>
</dbReference>
<sequence length="230" mass="24822">MGAMPSLVPASSGEACTVVIEDRTFFRECVLASLQAAEPSHEFQAFESVPAWAQSGVARRTSLLILWMSAPSMRPESDGVFSDRMRQVQQLPEPPPIAVMSDHESADFVAHVMSSGARAFVPASMGLDMAVKVMDLVRAGGSFIPASTLTAMAGGGERARPALELASLLSPRQLDVARAMRKGLPNKVIAYELAMSESTVKVHVRTIMRKLNARNRTEVALLAEQLDVSR</sequence>
<dbReference type="PANTHER" id="PTHR45566:SF1">
    <property type="entry name" value="HTH-TYPE TRANSCRIPTIONAL REGULATOR YHJB-RELATED"/>
    <property type="match status" value="1"/>
</dbReference>
<evidence type="ECO:0000259" key="1">
    <source>
        <dbReference type="PROSITE" id="PS50043"/>
    </source>
</evidence>
<dbReference type="PRINTS" id="PR00038">
    <property type="entry name" value="HTHLUXR"/>
</dbReference>
<dbReference type="SMART" id="SM00421">
    <property type="entry name" value="HTH_LUXR"/>
    <property type="match status" value="1"/>
</dbReference>
<keyword evidence="2" id="KW-0238">DNA-binding</keyword>
<reference evidence="2" key="2">
    <citation type="submission" date="2020-09" db="EMBL/GenBank/DDBJ databases">
        <authorList>
            <person name="Sun Q."/>
            <person name="Zhou Y."/>
        </authorList>
    </citation>
    <scope>NUCLEOTIDE SEQUENCE</scope>
    <source>
        <strain evidence="2">CGMCC 1.12919</strain>
    </source>
</reference>
<dbReference type="GO" id="GO:0003677">
    <property type="term" value="F:DNA binding"/>
    <property type="evidence" value="ECO:0007669"/>
    <property type="project" value="UniProtKB-KW"/>
</dbReference>